<sequence>MQAALFSCFDIMNGYKSSTVPNMRKEGVKLRKREREAREREVGGTVRLVITCSLLIDKF</sequence>
<organism evidence="1 2">
    <name type="scientific">Chryseobacterium pennae</name>
    <dbReference type="NCBI Taxonomy" id="2258962"/>
    <lineage>
        <taxon>Bacteria</taxon>
        <taxon>Pseudomonadati</taxon>
        <taxon>Bacteroidota</taxon>
        <taxon>Flavobacteriia</taxon>
        <taxon>Flavobacteriales</taxon>
        <taxon>Weeksellaceae</taxon>
        <taxon>Chryseobacterium group</taxon>
        <taxon>Chryseobacterium</taxon>
    </lineage>
</organism>
<dbReference type="EMBL" id="QNVT01000003">
    <property type="protein sequence ID" value="REC63404.1"/>
    <property type="molecule type" value="Genomic_DNA"/>
</dbReference>
<dbReference type="Proteomes" id="UP000256686">
    <property type="component" value="Unassembled WGS sequence"/>
</dbReference>
<gene>
    <name evidence="1" type="ORF">DRF65_04715</name>
</gene>
<name>A0A3D9CCE8_9FLAO</name>
<proteinExistence type="predicted"/>
<evidence type="ECO:0000313" key="2">
    <source>
        <dbReference type="Proteomes" id="UP000256686"/>
    </source>
</evidence>
<protein>
    <submittedName>
        <fullName evidence="1">Uncharacterized protein</fullName>
    </submittedName>
</protein>
<reference evidence="2" key="1">
    <citation type="submission" date="2018-06" db="EMBL/GenBank/DDBJ databases">
        <authorList>
            <person name="Lum Nde A."/>
            <person name="Hugo C."/>
        </authorList>
    </citation>
    <scope>NUCLEOTIDE SEQUENCE [LARGE SCALE GENOMIC DNA]</scope>
    <source>
        <strain evidence="2">1_F178</strain>
    </source>
</reference>
<accession>A0A3D9CCE8</accession>
<keyword evidence="2" id="KW-1185">Reference proteome</keyword>
<evidence type="ECO:0000313" key="1">
    <source>
        <dbReference type="EMBL" id="REC63404.1"/>
    </source>
</evidence>
<dbReference type="AlphaFoldDB" id="A0A3D9CCE8"/>
<comment type="caution">
    <text evidence="1">The sequence shown here is derived from an EMBL/GenBank/DDBJ whole genome shotgun (WGS) entry which is preliminary data.</text>
</comment>